<evidence type="ECO:0000313" key="2">
    <source>
        <dbReference type="EMBL" id="MBJ8341645.1"/>
    </source>
</evidence>
<dbReference type="Pfam" id="PF06722">
    <property type="entry name" value="EryCIII-like_C"/>
    <property type="match status" value="1"/>
</dbReference>
<keyword evidence="3" id="KW-1185">Reference proteome</keyword>
<gene>
    <name evidence="2" type="ORF">JGU71_22420</name>
</gene>
<dbReference type="FunFam" id="3.40.50.2000:FF:000009">
    <property type="entry name" value="Sterol 3-beta-glucosyltransferase UGT80A2"/>
    <property type="match status" value="1"/>
</dbReference>
<dbReference type="EMBL" id="JAEMNV010000008">
    <property type="protein sequence ID" value="MBJ8341645.1"/>
    <property type="molecule type" value="Genomic_DNA"/>
</dbReference>
<feature type="domain" description="Erythromycin biosynthesis protein CIII-like C-terminal" evidence="1">
    <location>
        <begin position="285"/>
        <end position="407"/>
    </location>
</feature>
<sequence length="411" mass="43452">MARIVIAAYGSRGDLVPLTDFGRKFVDAGHDVVMTTTPDLVEEIEGCGLQARAIDVELDVDPDMKDPLKEAMKLVRPSGMRKLGENLLAAFDEVPADVLLLTPFAELAGHPLAEARNIPSIGVRLQPLSKTSAFPPSLMGAWSGGSMVNRSAGRRAAGLMDRLYGKTIAGFRNQLGLPAKSARKLRQERTAAEWPILHGFSPTVVPRPQDWRPGLEVTGYWWPQRPIGWEPPAELVSFLESGSAPVFLGLGSLILGKDDAARLSETIHEALVQVGVRGVVQAGGAGLDVVGDGVMTVGSVPHDWLFEKVAAVAHSCGAGTTGAALRAGLPTIAIPSPGGDQPFWARRLHDLGASAATVPRPKLTADRLAKAIDAALSEPSHRAAAQDLAGRIAEEDGAAMVVTTVEKLIRA</sequence>
<evidence type="ECO:0000259" key="1">
    <source>
        <dbReference type="Pfam" id="PF06722"/>
    </source>
</evidence>
<accession>A0A934NUZ4</accession>
<dbReference type="InterPro" id="IPR010610">
    <property type="entry name" value="EryCIII-like_C"/>
</dbReference>
<proteinExistence type="predicted"/>
<dbReference type="AlphaFoldDB" id="A0A934NUZ4"/>
<dbReference type="Gene3D" id="3.40.50.2000">
    <property type="entry name" value="Glycogen Phosphorylase B"/>
    <property type="match status" value="2"/>
</dbReference>
<protein>
    <submittedName>
        <fullName evidence="2">Glycosyltransferase family 1 protein</fullName>
    </submittedName>
</protein>
<comment type="caution">
    <text evidence="2">The sequence shown here is derived from an EMBL/GenBank/DDBJ whole genome shotgun (WGS) entry which is preliminary data.</text>
</comment>
<dbReference type="GO" id="GO:0008194">
    <property type="term" value="F:UDP-glycosyltransferase activity"/>
    <property type="evidence" value="ECO:0007669"/>
    <property type="project" value="InterPro"/>
</dbReference>
<dbReference type="CDD" id="cd03784">
    <property type="entry name" value="GT1_Gtf-like"/>
    <property type="match status" value="1"/>
</dbReference>
<dbReference type="InterPro" id="IPR050426">
    <property type="entry name" value="Glycosyltransferase_28"/>
</dbReference>
<dbReference type="InterPro" id="IPR002213">
    <property type="entry name" value="UDP_glucos_trans"/>
</dbReference>
<dbReference type="PANTHER" id="PTHR48050:SF13">
    <property type="entry name" value="STEROL 3-BETA-GLUCOSYLTRANSFERASE UGT80A2"/>
    <property type="match status" value="1"/>
</dbReference>
<dbReference type="Proteomes" id="UP000655868">
    <property type="component" value="Unassembled WGS sequence"/>
</dbReference>
<dbReference type="RefSeq" id="WP_199706739.1">
    <property type="nucleotide sequence ID" value="NZ_JAEMNV010000008.1"/>
</dbReference>
<dbReference type="SUPFAM" id="SSF53756">
    <property type="entry name" value="UDP-Glycosyltransferase/glycogen phosphorylase"/>
    <property type="match status" value="1"/>
</dbReference>
<organism evidence="2 3">
    <name type="scientific">Antrihabitans stalagmiti</name>
    <dbReference type="NCBI Taxonomy" id="2799499"/>
    <lineage>
        <taxon>Bacteria</taxon>
        <taxon>Bacillati</taxon>
        <taxon>Actinomycetota</taxon>
        <taxon>Actinomycetes</taxon>
        <taxon>Mycobacteriales</taxon>
        <taxon>Nocardiaceae</taxon>
        <taxon>Antrihabitans</taxon>
    </lineage>
</organism>
<evidence type="ECO:0000313" key="3">
    <source>
        <dbReference type="Proteomes" id="UP000655868"/>
    </source>
</evidence>
<name>A0A934NUZ4_9NOCA</name>
<dbReference type="PANTHER" id="PTHR48050">
    <property type="entry name" value="STEROL 3-BETA-GLUCOSYLTRANSFERASE"/>
    <property type="match status" value="1"/>
</dbReference>
<reference evidence="2" key="1">
    <citation type="submission" date="2020-12" db="EMBL/GenBank/DDBJ databases">
        <title>Antrihabitans popcorni sp. nov. and Antrihabitans auranticaus sp. nov., isolated from a larva cave.</title>
        <authorList>
            <person name="Lee S.D."/>
            <person name="Kim I.S."/>
        </authorList>
    </citation>
    <scope>NUCLEOTIDE SEQUENCE</scope>
    <source>
        <strain evidence="2">YC3-6</strain>
    </source>
</reference>
<dbReference type="GO" id="GO:0016758">
    <property type="term" value="F:hexosyltransferase activity"/>
    <property type="evidence" value="ECO:0007669"/>
    <property type="project" value="UniProtKB-ARBA"/>
</dbReference>
<dbReference type="GO" id="GO:0017000">
    <property type="term" value="P:antibiotic biosynthetic process"/>
    <property type="evidence" value="ECO:0007669"/>
    <property type="project" value="UniProtKB-ARBA"/>
</dbReference>